<keyword evidence="2" id="KW-1185">Reference proteome</keyword>
<name>A0ACB5S557_9PEZI</name>
<organism evidence="1 2">
    <name type="scientific">Neofusicoccum parvum</name>
    <dbReference type="NCBI Taxonomy" id="310453"/>
    <lineage>
        <taxon>Eukaryota</taxon>
        <taxon>Fungi</taxon>
        <taxon>Dikarya</taxon>
        <taxon>Ascomycota</taxon>
        <taxon>Pezizomycotina</taxon>
        <taxon>Dothideomycetes</taxon>
        <taxon>Dothideomycetes incertae sedis</taxon>
        <taxon>Botryosphaeriales</taxon>
        <taxon>Botryosphaeriaceae</taxon>
        <taxon>Neofusicoccum</taxon>
    </lineage>
</organism>
<proteinExistence type="predicted"/>
<gene>
    <name evidence="1" type="primary">g9754</name>
    <name evidence="1" type="ORF">NpPPO83_00009754</name>
</gene>
<comment type="caution">
    <text evidence="1">The sequence shown here is derived from an EMBL/GenBank/DDBJ whole genome shotgun (WGS) entry which is preliminary data.</text>
</comment>
<evidence type="ECO:0000313" key="1">
    <source>
        <dbReference type="EMBL" id="GME27906.1"/>
    </source>
</evidence>
<sequence>MPDSVPPEQQQSFPATAFAVSTQAVSGPPLGYADPAATTRRRRPIHDLAKQVEDLKDIVAGISVAEDCDTAAATARQLAADDFQHAAAVADAFRTEHGGTAEDLRKKSSQLHERRDYLRRTSKAMAPGTMDSHTSSSSKAAADSVGLDESGAMGFPPWLFDREAEVLGFTHTSFPETAPMEVRILRFFVTVQA</sequence>
<accession>A0ACB5S557</accession>
<reference evidence="1" key="1">
    <citation type="submission" date="2024-09" db="EMBL/GenBank/DDBJ databases">
        <title>Draft Genome Sequences of Neofusicoccum parvum.</title>
        <authorList>
            <person name="Ashida A."/>
            <person name="Camagna M."/>
            <person name="Tanaka A."/>
            <person name="Takemoto D."/>
        </authorList>
    </citation>
    <scope>NUCLEOTIDE SEQUENCE</scope>
    <source>
        <strain evidence="1">PPO83</strain>
    </source>
</reference>
<dbReference type="Proteomes" id="UP001165186">
    <property type="component" value="Unassembled WGS sequence"/>
</dbReference>
<evidence type="ECO:0000313" key="2">
    <source>
        <dbReference type="Proteomes" id="UP001165186"/>
    </source>
</evidence>
<protein>
    <submittedName>
        <fullName evidence="1">Uncharacterized protein</fullName>
    </submittedName>
</protein>
<dbReference type="EMBL" id="BSXG01000042">
    <property type="protein sequence ID" value="GME27906.1"/>
    <property type="molecule type" value="Genomic_DNA"/>
</dbReference>